<comment type="PTM">
    <text evidence="9">Cleaved by autocatalysis into a large and a small subunit.</text>
</comment>
<dbReference type="PANTHER" id="PTHR43199:SF1">
    <property type="entry name" value="GLUTATHIONE HYDROLASE PROENZYME"/>
    <property type="match status" value="1"/>
</dbReference>
<dbReference type="EMBL" id="JAERTY010000001">
    <property type="protein sequence ID" value="MBL1407428.1"/>
    <property type="molecule type" value="Genomic_DNA"/>
</dbReference>
<comment type="catalytic activity">
    <reaction evidence="2 9">
        <text>glutathione + H2O = L-cysteinylglycine + L-glutamate</text>
        <dbReference type="Rhea" id="RHEA:28807"/>
        <dbReference type="ChEBI" id="CHEBI:15377"/>
        <dbReference type="ChEBI" id="CHEBI:29985"/>
        <dbReference type="ChEBI" id="CHEBI:57925"/>
        <dbReference type="ChEBI" id="CHEBI:61694"/>
        <dbReference type="EC" id="3.4.19.13"/>
    </reaction>
</comment>
<dbReference type="InterPro" id="IPR051792">
    <property type="entry name" value="GGT_bact"/>
</dbReference>
<evidence type="ECO:0000313" key="10">
    <source>
        <dbReference type="EMBL" id="MBL1407428.1"/>
    </source>
</evidence>
<comment type="subunit">
    <text evidence="9">This enzyme consists of two polypeptide chains, which are synthesized in precursor form from a single polypeptide.</text>
</comment>
<dbReference type="PRINTS" id="PR01210">
    <property type="entry name" value="GGTRANSPTASE"/>
</dbReference>
<name>A0ABS1QYB9_9SPHI</name>
<evidence type="ECO:0000256" key="6">
    <source>
        <dbReference type="ARBA" id="ARBA00023145"/>
    </source>
</evidence>
<evidence type="ECO:0000256" key="5">
    <source>
        <dbReference type="ARBA" id="ARBA00022801"/>
    </source>
</evidence>
<evidence type="ECO:0000256" key="8">
    <source>
        <dbReference type="ARBA" id="ARBA00047417"/>
    </source>
</evidence>
<dbReference type="SUPFAM" id="SSF56235">
    <property type="entry name" value="N-terminal nucleophile aminohydrolases (Ntn hydrolases)"/>
    <property type="match status" value="1"/>
</dbReference>
<dbReference type="InterPro" id="IPR000101">
    <property type="entry name" value="GGT_peptidase"/>
</dbReference>
<comment type="pathway">
    <text evidence="9">Sulfur metabolism; glutathione metabolism.</text>
</comment>
<dbReference type="GO" id="GO:0103068">
    <property type="term" value="F:leukotriene C4 gamma-glutamyl transferase activity"/>
    <property type="evidence" value="ECO:0007669"/>
    <property type="project" value="UniProtKB-EC"/>
</dbReference>
<reference evidence="10 11" key="1">
    <citation type="submission" date="2021-01" db="EMBL/GenBank/DDBJ databases">
        <title>C459-1 draft genome sequence.</title>
        <authorList>
            <person name="Zhang X.-F."/>
        </authorList>
    </citation>
    <scope>NUCLEOTIDE SEQUENCE [LARGE SCALE GENOMIC DNA]</scope>
    <source>
        <strain evidence="11">C459-1</strain>
    </source>
</reference>
<dbReference type="InterPro" id="IPR055262">
    <property type="entry name" value="GGT_CS"/>
</dbReference>
<dbReference type="NCBIfam" id="TIGR00066">
    <property type="entry name" value="g_glut_trans"/>
    <property type="match status" value="1"/>
</dbReference>
<comment type="caution">
    <text evidence="10">The sequence shown here is derived from an EMBL/GenBank/DDBJ whole genome shotgun (WGS) entry which is preliminary data.</text>
</comment>
<evidence type="ECO:0000256" key="9">
    <source>
        <dbReference type="RuleBase" id="RU368036"/>
    </source>
</evidence>
<dbReference type="InterPro" id="IPR029055">
    <property type="entry name" value="Ntn_hydrolases_N"/>
</dbReference>
<dbReference type="Pfam" id="PF01019">
    <property type="entry name" value="G_glu_transpept"/>
    <property type="match status" value="1"/>
</dbReference>
<dbReference type="PANTHER" id="PTHR43199">
    <property type="entry name" value="GLUTATHIONE HYDROLASE"/>
    <property type="match status" value="1"/>
</dbReference>
<proteinExistence type="inferred from homology"/>
<sequence length="573" mass="63406">MNLQNHMKRSTLFFTISLFLVWGCRPQQPVAVDAYNYPIVKHDTFQHAAVSSAHPLASEVGRYILEQGGTAMDAAIAVQYALAVVYPNAGNIGGGGFMVVHTKEGQSYTIDFREKAPGSAHRDMYLDSLGNADLSKSQNGHLASGVPGSVAGMELAYNKFGTMDFKKLIQPAIDLAEKGFTITEREAKGLNRMKTDFVKYNTQTPAFVKEQPWQDKDTLIQSDLAETLKRIQQHGSKGFYEGETARLIVEEMKRGGGIISEQDLKDYVAQERKPIVFDYKGYEIITMGLPSSGGLVIQQMMEMIKPYPIEQYGFQSKEAINLMVEVERRAYADRTEYMGDPDFVDVPVAKLVDTMYVRSRMADFTPLQASRSEHIKAGLVKEKEETTHFSIIDKDGNMVSLTTTINGAYGSRVVVGGAGFILNNEMDDFSAKPGVPNKFGLLGTEANSIAPGKRMLSAMSPTIVKKDGKPYAVVGTPGGSTIITSVFQTLVNLLDFDMSAYDAVNKPKFHHQWMPDLIYIEKDFDPQARKEVEALGYVFKERENIGRTEVLLVRDGKIEAVGDNRGDDSVAGW</sequence>
<evidence type="ECO:0000256" key="7">
    <source>
        <dbReference type="ARBA" id="ARBA00023315"/>
    </source>
</evidence>
<dbReference type="Gene3D" id="1.10.246.130">
    <property type="match status" value="1"/>
</dbReference>
<dbReference type="EC" id="3.4.19.13" evidence="9"/>
<keyword evidence="9" id="KW-0317">Glutathione biosynthesis</keyword>
<evidence type="ECO:0000256" key="1">
    <source>
        <dbReference type="ARBA" id="ARBA00001049"/>
    </source>
</evidence>
<evidence type="ECO:0000256" key="3">
    <source>
        <dbReference type="ARBA" id="ARBA00009381"/>
    </source>
</evidence>
<dbReference type="Gene3D" id="3.60.20.40">
    <property type="match status" value="1"/>
</dbReference>
<dbReference type="RefSeq" id="WP_202101232.1">
    <property type="nucleotide sequence ID" value="NZ_JAERTY010000001.1"/>
</dbReference>
<keyword evidence="6 9" id="KW-0865">Zymogen</keyword>
<dbReference type="PROSITE" id="PS00462">
    <property type="entry name" value="G_GLU_TRANSPEPTIDASE"/>
    <property type="match status" value="1"/>
</dbReference>
<evidence type="ECO:0000256" key="4">
    <source>
        <dbReference type="ARBA" id="ARBA00022679"/>
    </source>
</evidence>
<protein>
    <recommendedName>
        <fullName evidence="9">Glutathione hydrolase proenzyme</fullName>
        <ecNumber evidence="9">2.3.2.2</ecNumber>
        <ecNumber evidence="9">3.4.19.13</ecNumber>
    </recommendedName>
    <component>
        <recommendedName>
            <fullName evidence="9">Glutathione hydrolase large chain</fullName>
        </recommendedName>
    </component>
    <component>
        <recommendedName>
            <fullName evidence="9">Glutathione hydrolase small chain</fullName>
        </recommendedName>
    </component>
</protein>
<dbReference type="InterPro" id="IPR043137">
    <property type="entry name" value="GGT_ssub_C"/>
</dbReference>
<keyword evidence="11" id="KW-1185">Reference proteome</keyword>
<organism evidence="10 11">
    <name type="scientific">Sphingobacterium faecale</name>
    <dbReference type="NCBI Taxonomy" id="2803775"/>
    <lineage>
        <taxon>Bacteria</taxon>
        <taxon>Pseudomonadati</taxon>
        <taxon>Bacteroidota</taxon>
        <taxon>Sphingobacteriia</taxon>
        <taxon>Sphingobacteriales</taxon>
        <taxon>Sphingobacteriaceae</taxon>
        <taxon>Sphingobacterium</taxon>
    </lineage>
</organism>
<evidence type="ECO:0000256" key="2">
    <source>
        <dbReference type="ARBA" id="ARBA00001089"/>
    </source>
</evidence>
<comment type="similarity">
    <text evidence="3 9">Belongs to the gamma-glutamyltransferase family.</text>
</comment>
<keyword evidence="4 9" id="KW-0808">Transferase</keyword>
<dbReference type="InterPro" id="IPR043138">
    <property type="entry name" value="GGT_lsub"/>
</dbReference>
<keyword evidence="7 9" id="KW-0012">Acyltransferase</keyword>
<gene>
    <name evidence="10" type="primary">ggt</name>
    <name evidence="10" type="ORF">JKG61_01555</name>
</gene>
<keyword evidence="5 9" id="KW-0378">Hydrolase</keyword>
<comment type="catalytic activity">
    <reaction evidence="1 9">
        <text>an S-substituted glutathione + H2O = an S-substituted L-cysteinylglycine + L-glutamate</text>
        <dbReference type="Rhea" id="RHEA:59468"/>
        <dbReference type="ChEBI" id="CHEBI:15377"/>
        <dbReference type="ChEBI" id="CHEBI:29985"/>
        <dbReference type="ChEBI" id="CHEBI:90779"/>
        <dbReference type="ChEBI" id="CHEBI:143103"/>
        <dbReference type="EC" id="3.4.19.13"/>
    </reaction>
</comment>
<evidence type="ECO:0000313" key="11">
    <source>
        <dbReference type="Proteomes" id="UP000625283"/>
    </source>
</evidence>
<comment type="catalytic activity">
    <reaction evidence="8 9">
        <text>an N-terminal (5-L-glutamyl)-[peptide] + an alpha-amino acid = 5-L-glutamyl amino acid + an N-terminal L-alpha-aminoacyl-[peptide]</text>
        <dbReference type="Rhea" id="RHEA:23904"/>
        <dbReference type="Rhea" id="RHEA-COMP:9780"/>
        <dbReference type="Rhea" id="RHEA-COMP:9795"/>
        <dbReference type="ChEBI" id="CHEBI:77644"/>
        <dbReference type="ChEBI" id="CHEBI:78597"/>
        <dbReference type="ChEBI" id="CHEBI:78599"/>
        <dbReference type="ChEBI" id="CHEBI:78608"/>
        <dbReference type="EC" id="2.3.2.2"/>
    </reaction>
</comment>
<accession>A0ABS1QYB9</accession>
<dbReference type="EC" id="2.3.2.2" evidence="9"/>
<dbReference type="Proteomes" id="UP000625283">
    <property type="component" value="Unassembled WGS sequence"/>
</dbReference>